<dbReference type="STRING" id="192904.SAMN04488514_10827"/>
<dbReference type="InterPro" id="IPR017743">
    <property type="entry name" value="ADH_phosphonate_catab-assoc"/>
</dbReference>
<evidence type="ECO:0000259" key="9">
    <source>
        <dbReference type="Pfam" id="PF00107"/>
    </source>
</evidence>
<evidence type="ECO:0000313" key="11">
    <source>
        <dbReference type="EMBL" id="SDM36651.1"/>
    </source>
</evidence>
<dbReference type="NCBIfam" id="TIGR03366">
    <property type="entry name" value="HpnZ_proposed"/>
    <property type="match status" value="1"/>
</dbReference>
<evidence type="ECO:0000256" key="2">
    <source>
        <dbReference type="ARBA" id="ARBA00008072"/>
    </source>
</evidence>
<evidence type="ECO:0000259" key="10">
    <source>
        <dbReference type="Pfam" id="PF08240"/>
    </source>
</evidence>
<dbReference type="CDD" id="cd08231">
    <property type="entry name" value="MDR_TM0436_like"/>
    <property type="match status" value="1"/>
</dbReference>
<dbReference type="RefSeq" id="WP_089891855.1">
    <property type="nucleotide sequence ID" value="NZ_FNGV01000008.1"/>
</dbReference>
<evidence type="ECO:0000256" key="3">
    <source>
        <dbReference type="ARBA" id="ARBA00013190"/>
    </source>
</evidence>
<dbReference type="GO" id="GO:0004022">
    <property type="term" value="F:alcohol dehydrogenase (NAD+) activity"/>
    <property type="evidence" value="ECO:0007669"/>
    <property type="project" value="UniProtKB-EC"/>
</dbReference>
<keyword evidence="5 8" id="KW-0862">Zinc</keyword>
<dbReference type="PANTHER" id="PTHR42940:SF3">
    <property type="entry name" value="ALCOHOL DEHYDROGENASE 1-RELATED"/>
    <property type="match status" value="1"/>
</dbReference>
<dbReference type="GO" id="GO:0005737">
    <property type="term" value="C:cytoplasm"/>
    <property type="evidence" value="ECO:0007669"/>
    <property type="project" value="TreeGrafter"/>
</dbReference>
<dbReference type="EMBL" id="FNGV01000008">
    <property type="protein sequence ID" value="SDM36651.1"/>
    <property type="molecule type" value="Genomic_DNA"/>
</dbReference>
<comment type="similarity">
    <text evidence="2 8">Belongs to the zinc-containing alcohol dehydrogenase family.</text>
</comment>
<feature type="domain" description="Alcohol dehydrogenase-like C-terminal" evidence="9">
    <location>
        <begin position="193"/>
        <end position="321"/>
    </location>
</feature>
<evidence type="ECO:0000256" key="1">
    <source>
        <dbReference type="ARBA" id="ARBA00001947"/>
    </source>
</evidence>
<keyword evidence="12" id="KW-1185">Reference proteome</keyword>
<accession>A0A1G9SMJ9</accession>
<evidence type="ECO:0000256" key="7">
    <source>
        <dbReference type="ARBA" id="ARBA00023027"/>
    </source>
</evidence>
<dbReference type="OrthoDB" id="9787435at2"/>
<reference evidence="11 12" key="1">
    <citation type="submission" date="2016-10" db="EMBL/GenBank/DDBJ databases">
        <authorList>
            <person name="de Groot N.N."/>
        </authorList>
    </citation>
    <scope>NUCLEOTIDE SEQUENCE [LARGE SCALE GENOMIC DNA]</scope>
    <source>
        <strain evidence="11 12">DSM 19886</strain>
    </source>
</reference>
<evidence type="ECO:0000256" key="5">
    <source>
        <dbReference type="ARBA" id="ARBA00022833"/>
    </source>
</evidence>
<evidence type="ECO:0000256" key="8">
    <source>
        <dbReference type="RuleBase" id="RU361277"/>
    </source>
</evidence>
<comment type="cofactor">
    <cofactor evidence="1 8">
        <name>Zn(2+)</name>
        <dbReference type="ChEBI" id="CHEBI:29105"/>
    </cofactor>
</comment>
<dbReference type="InterPro" id="IPR013149">
    <property type="entry name" value="ADH-like_C"/>
</dbReference>
<evidence type="ECO:0000256" key="6">
    <source>
        <dbReference type="ARBA" id="ARBA00023002"/>
    </source>
</evidence>
<keyword evidence="7" id="KW-0520">NAD</keyword>
<protein>
    <recommendedName>
        <fullName evidence="3">alcohol dehydrogenase</fullName>
        <ecNumber evidence="3">1.1.1.1</ecNumber>
    </recommendedName>
</protein>
<dbReference type="InterPro" id="IPR013154">
    <property type="entry name" value="ADH-like_N"/>
</dbReference>
<name>A0A1G9SMJ9_9FLAO</name>
<dbReference type="EC" id="1.1.1.1" evidence="3"/>
<dbReference type="SUPFAM" id="SSF51735">
    <property type="entry name" value="NAD(P)-binding Rossmann-fold domains"/>
    <property type="match status" value="1"/>
</dbReference>
<feature type="domain" description="Alcohol dehydrogenase-like N-terminal" evidence="10">
    <location>
        <begin position="32"/>
        <end position="146"/>
    </location>
</feature>
<keyword evidence="4 8" id="KW-0479">Metal-binding</keyword>
<dbReference type="InterPro" id="IPR036291">
    <property type="entry name" value="NAD(P)-bd_dom_sf"/>
</dbReference>
<dbReference type="AlphaFoldDB" id="A0A1G9SMJ9"/>
<dbReference type="PROSITE" id="PS00059">
    <property type="entry name" value="ADH_ZINC"/>
    <property type="match status" value="1"/>
</dbReference>
<dbReference type="InterPro" id="IPR011032">
    <property type="entry name" value="GroES-like_sf"/>
</dbReference>
<dbReference type="SUPFAM" id="SSF50129">
    <property type="entry name" value="GroES-like"/>
    <property type="match status" value="1"/>
</dbReference>
<gene>
    <name evidence="11" type="ORF">SAMN04488514_10827</name>
</gene>
<dbReference type="InterPro" id="IPR002328">
    <property type="entry name" value="ADH_Zn_CS"/>
</dbReference>
<dbReference type="Pfam" id="PF00107">
    <property type="entry name" value="ADH_zinc_N"/>
    <property type="match status" value="1"/>
</dbReference>
<organism evidence="11 12">
    <name type="scientific">Kriegella aquimaris</name>
    <dbReference type="NCBI Taxonomy" id="192904"/>
    <lineage>
        <taxon>Bacteria</taxon>
        <taxon>Pseudomonadati</taxon>
        <taxon>Bacteroidota</taxon>
        <taxon>Flavobacteriia</taxon>
        <taxon>Flavobacteriales</taxon>
        <taxon>Flavobacteriaceae</taxon>
        <taxon>Kriegella</taxon>
    </lineage>
</organism>
<sequence>MTANEMAEALVFHEAEKPFTIEKVSLPTPQVNEVLVKIAYTTICTSDLHTYYGRRTSPCPSILGHEIIGHVVSLGKAINTDYNGEALKVGNLVTWSVYAHDVHGTMAKKGFPQKSHNLFKYGHQQMALDKPLSGGFATHCLLREGTAIFNLSDRLIPKELAPLNCTHATIAGAIRLAGDLNNKNVLIAGVGMLGLSACAMAKESGAKNVYAMDCDKARLNFAKTFGVNQIIQASLEVQDIVEQLKPHHEIDVVIDTTGAPEAMEKSLSLLSIGGMAVWVGAVFSQRNTQVNAEMIVRNLLTIKGLHNYKPKDLAVAITFLEKNHKKYPFASLVNKEFLLHELESAFNEAHKGGHYRVGIRQDPS</sequence>
<evidence type="ECO:0000313" key="12">
    <source>
        <dbReference type="Proteomes" id="UP000199440"/>
    </source>
</evidence>
<dbReference type="Gene3D" id="3.40.50.720">
    <property type="entry name" value="NAD(P)-binding Rossmann-like Domain"/>
    <property type="match status" value="1"/>
</dbReference>
<dbReference type="Proteomes" id="UP000199440">
    <property type="component" value="Unassembled WGS sequence"/>
</dbReference>
<dbReference type="GO" id="GO:0008270">
    <property type="term" value="F:zinc ion binding"/>
    <property type="evidence" value="ECO:0007669"/>
    <property type="project" value="InterPro"/>
</dbReference>
<dbReference type="Gene3D" id="3.90.180.10">
    <property type="entry name" value="Medium-chain alcohol dehydrogenases, catalytic domain"/>
    <property type="match status" value="1"/>
</dbReference>
<keyword evidence="6" id="KW-0560">Oxidoreductase</keyword>
<proteinExistence type="inferred from homology"/>
<dbReference type="Pfam" id="PF08240">
    <property type="entry name" value="ADH_N"/>
    <property type="match status" value="1"/>
</dbReference>
<evidence type="ECO:0000256" key="4">
    <source>
        <dbReference type="ARBA" id="ARBA00022723"/>
    </source>
</evidence>
<dbReference type="PANTHER" id="PTHR42940">
    <property type="entry name" value="ALCOHOL DEHYDROGENASE 1-RELATED"/>
    <property type="match status" value="1"/>
</dbReference>